<protein>
    <submittedName>
        <fullName evidence="1">Uncharacterized protein</fullName>
    </submittedName>
</protein>
<reference evidence="1" key="1">
    <citation type="journal article" date="2015" name="Front. Microbiol.">
        <title>Combining genomic sequencing methods to explore viral diversity and reveal potential virus-host interactions.</title>
        <authorList>
            <person name="Chow C.E."/>
            <person name="Winget D.M."/>
            <person name="White R.A.III."/>
            <person name="Hallam S.J."/>
            <person name="Suttle C.A."/>
        </authorList>
    </citation>
    <scope>NUCLEOTIDE SEQUENCE</scope>
    <source>
        <strain evidence="1">Anoxic2_5</strain>
    </source>
</reference>
<organism evidence="1">
    <name type="scientific">uncultured marine virus</name>
    <dbReference type="NCBI Taxonomy" id="186617"/>
    <lineage>
        <taxon>Viruses</taxon>
        <taxon>environmental samples</taxon>
    </lineage>
</organism>
<sequence>MTITDLIIRRTLTVDAVSVEAGIATLEGARLPLRELSDMHGRDVLVLTVAELQALALEARSDGARQQLALEQSAHAGLD</sequence>
<proteinExistence type="predicted"/>
<dbReference type="EMBL" id="KR029589">
    <property type="protein sequence ID" value="AKH47232.1"/>
    <property type="molecule type" value="Genomic_DNA"/>
</dbReference>
<reference evidence="1" key="2">
    <citation type="submission" date="2015-03" db="EMBL/GenBank/DDBJ databases">
        <authorList>
            <person name="Chow C.-E.T."/>
            <person name="Winget D.M."/>
            <person name="White R.A.III."/>
            <person name="Hallam S.J."/>
            <person name="Suttle C.A."/>
        </authorList>
    </citation>
    <scope>NUCLEOTIDE SEQUENCE</scope>
    <source>
        <strain evidence="1">Anoxic2_5</strain>
    </source>
</reference>
<accession>A0A0F7L702</accession>
<evidence type="ECO:0000313" key="1">
    <source>
        <dbReference type="EMBL" id="AKH47232.1"/>
    </source>
</evidence>
<name>A0A0F7L702_9VIRU</name>